<keyword evidence="4" id="KW-1185">Reference proteome</keyword>
<feature type="signal peptide" evidence="2">
    <location>
        <begin position="1"/>
        <end position="21"/>
    </location>
</feature>
<accession>A0A4C1WG20</accession>
<dbReference type="OrthoDB" id="2126411at2759"/>
<evidence type="ECO:0000256" key="2">
    <source>
        <dbReference type="SAM" id="SignalP"/>
    </source>
</evidence>
<feature type="region of interest" description="Disordered" evidence="1">
    <location>
        <begin position="106"/>
        <end position="156"/>
    </location>
</feature>
<dbReference type="Proteomes" id="UP000299102">
    <property type="component" value="Unassembled WGS sequence"/>
</dbReference>
<gene>
    <name evidence="3" type="ORF">EVAR_27041_1</name>
</gene>
<sequence>MASNVLAITSVLVLCINHSLSTVPPIGEVLTKPALQGAILKGSIAQKEKQNPYRITLLSGRPSVSLSRPFILGTRRDPIPGVSTNYPLYLSELPARNARWRALPVPSPDRTRYEMEGHPVPSGTRIEIESRNKMGNERRMRIEKMGPESEPEAGLE</sequence>
<name>A0A4C1WG20_EUMVA</name>
<feature type="chain" id="PRO_5020041222" evidence="2">
    <location>
        <begin position="22"/>
        <end position="156"/>
    </location>
</feature>
<evidence type="ECO:0000313" key="4">
    <source>
        <dbReference type="Proteomes" id="UP000299102"/>
    </source>
</evidence>
<comment type="caution">
    <text evidence="3">The sequence shown here is derived from an EMBL/GenBank/DDBJ whole genome shotgun (WGS) entry which is preliminary data.</text>
</comment>
<reference evidence="3 4" key="1">
    <citation type="journal article" date="2019" name="Commun. Biol.">
        <title>The bagworm genome reveals a unique fibroin gene that provides high tensile strength.</title>
        <authorList>
            <person name="Kono N."/>
            <person name="Nakamura H."/>
            <person name="Ohtoshi R."/>
            <person name="Tomita M."/>
            <person name="Numata K."/>
            <person name="Arakawa K."/>
        </authorList>
    </citation>
    <scope>NUCLEOTIDE SEQUENCE [LARGE SCALE GENOMIC DNA]</scope>
</reference>
<protein>
    <submittedName>
        <fullName evidence="3">Uncharacterized protein</fullName>
    </submittedName>
</protein>
<keyword evidence="2" id="KW-0732">Signal</keyword>
<feature type="compositionally biased region" description="Basic and acidic residues" evidence="1">
    <location>
        <begin position="126"/>
        <end position="147"/>
    </location>
</feature>
<dbReference type="EMBL" id="BGZK01000542">
    <property type="protein sequence ID" value="GBP49339.1"/>
    <property type="molecule type" value="Genomic_DNA"/>
</dbReference>
<dbReference type="AlphaFoldDB" id="A0A4C1WG20"/>
<proteinExistence type="predicted"/>
<evidence type="ECO:0000313" key="3">
    <source>
        <dbReference type="EMBL" id="GBP49339.1"/>
    </source>
</evidence>
<organism evidence="3 4">
    <name type="scientific">Eumeta variegata</name>
    <name type="common">Bagworm moth</name>
    <name type="synonym">Eumeta japonica</name>
    <dbReference type="NCBI Taxonomy" id="151549"/>
    <lineage>
        <taxon>Eukaryota</taxon>
        <taxon>Metazoa</taxon>
        <taxon>Ecdysozoa</taxon>
        <taxon>Arthropoda</taxon>
        <taxon>Hexapoda</taxon>
        <taxon>Insecta</taxon>
        <taxon>Pterygota</taxon>
        <taxon>Neoptera</taxon>
        <taxon>Endopterygota</taxon>
        <taxon>Lepidoptera</taxon>
        <taxon>Glossata</taxon>
        <taxon>Ditrysia</taxon>
        <taxon>Tineoidea</taxon>
        <taxon>Psychidae</taxon>
        <taxon>Oiketicinae</taxon>
        <taxon>Eumeta</taxon>
    </lineage>
</organism>
<evidence type="ECO:0000256" key="1">
    <source>
        <dbReference type="SAM" id="MobiDB-lite"/>
    </source>
</evidence>